<evidence type="ECO:0000256" key="5">
    <source>
        <dbReference type="ARBA" id="ARBA00023098"/>
    </source>
</evidence>
<evidence type="ECO:0008006" key="11">
    <source>
        <dbReference type="Google" id="ProtNLM"/>
    </source>
</evidence>
<keyword evidence="2 8" id="KW-0812">Transmembrane</keyword>
<dbReference type="PANTHER" id="PTHR21212:SF0">
    <property type="entry name" value="SEIPIN"/>
    <property type="match status" value="1"/>
</dbReference>
<dbReference type="AlphaFoldDB" id="A0A6P8B5P1"/>
<dbReference type="InterPro" id="IPR009617">
    <property type="entry name" value="Seipin"/>
</dbReference>
<evidence type="ECO:0000313" key="10">
    <source>
        <dbReference type="RefSeq" id="XP_030982502.1"/>
    </source>
</evidence>
<feature type="compositionally biased region" description="Polar residues" evidence="7">
    <location>
        <begin position="353"/>
        <end position="365"/>
    </location>
</feature>
<feature type="region of interest" description="Disordered" evidence="7">
    <location>
        <begin position="294"/>
        <end position="414"/>
    </location>
</feature>
<dbReference type="GO" id="GO:0005789">
    <property type="term" value="C:endoplasmic reticulum membrane"/>
    <property type="evidence" value="ECO:0007669"/>
    <property type="project" value="UniProtKB-SubCell"/>
</dbReference>
<dbReference type="KEGG" id="pgri:PgNI_05628"/>
<accession>A0A6P8B5P1</accession>
<evidence type="ECO:0000256" key="7">
    <source>
        <dbReference type="SAM" id="MobiDB-lite"/>
    </source>
</evidence>
<dbReference type="CDD" id="cd23995">
    <property type="entry name" value="Seipin_BSCL2_like"/>
    <property type="match status" value="1"/>
</dbReference>
<dbReference type="Proteomes" id="UP000515153">
    <property type="component" value="Chromosome I"/>
</dbReference>
<keyword evidence="9" id="KW-1185">Reference proteome</keyword>
<dbReference type="Pfam" id="PF06775">
    <property type="entry name" value="Seipin"/>
    <property type="match status" value="1"/>
</dbReference>
<feature type="compositionally biased region" description="Basic residues" evidence="7">
    <location>
        <begin position="404"/>
        <end position="414"/>
    </location>
</feature>
<evidence type="ECO:0000256" key="6">
    <source>
        <dbReference type="ARBA" id="ARBA00023136"/>
    </source>
</evidence>
<evidence type="ECO:0000256" key="3">
    <source>
        <dbReference type="ARBA" id="ARBA00022824"/>
    </source>
</evidence>
<evidence type="ECO:0000313" key="9">
    <source>
        <dbReference type="Proteomes" id="UP000515153"/>
    </source>
</evidence>
<reference evidence="9 10" key="1">
    <citation type="journal article" date="2019" name="Mol. Biol. Evol.">
        <title>Blast fungal genomes show frequent chromosomal changes, gene gains and losses, and effector gene turnover.</title>
        <authorList>
            <person name="Gomez Luciano L.B."/>
            <person name="Jason Tsai I."/>
            <person name="Chuma I."/>
            <person name="Tosa Y."/>
            <person name="Chen Y.H."/>
            <person name="Li J.Y."/>
            <person name="Li M.Y."/>
            <person name="Jade Lu M.Y."/>
            <person name="Nakayashiki H."/>
            <person name="Li W.H."/>
        </authorList>
    </citation>
    <scope>NUCLEOTIDE SEQUENCE [LARGE SCALE GENOMIC DNA]</scope>
    <source>
        <strain evidence="9 10">NI907</strain>
    </source>
</reference>
<feature type="compositionally biased region" description="Polar residues" evidence="7">
    <location>
        <begin position="333"/>
        <end position="345"/>
    </location>
</feature>
<protein>
    <recommendedName>
        <fullName evidence="11">Seipin</fullName>
    </recommendedName>
</protein>
<feature type="compositionally biased region" description="Basic and acidic residues" evidence="7">
    <location>
        <begin position="372"/>
        <end position="385"/>
    </location>
</feature>
<evidence type="ECO:0000256" key="1">
    <source>
        <dbReference type="ARBA" id="ARBA00004477"/>
    </source>
</evidence>
<dbReference type="GeneID" id="41960568"/>
<name>A0A6P8B5P1_PYRGI</name>
<evidence type="ECO:0000256" key="2">
    <source>
        <dbReference type="ARBA" id="ARBA00022692"/>
    </source>
</evidence>
<proteinExistence type="predicted"/>
<reference evidence="10" key="3">
    <citation type="submission" date="2025-08" db="UniProtKB">
        <authorList>
            <consortium name="RefSeq"/>
        </authorList>
    </citation>
    <scope>IDENTIFICATION</scope>
    <source>
        <strain evidence="10">NI907</strain>
    </source>
</reference>
<sequence length="414" mass="46201">MASLPWASSDQLNWFKTALSNTNGSQPQEYVKDGYRIATSKTAQRTMVQTAFLFSGSMILLCLSSLAYILFYRNYLPDQITTIPLHLQYGRMEKPFAVASLYDRNIKDAQEYDISVSLTVPHSPANLERGNFMISLHLASLTKSEIRQSQIRPEVFLDSPKIMYSEARPALLPYTSPIISIASRVVFLGYYLLSSTSETTVLVVPLAESVVFGTGKDYFPTALLVEMDSGTEAPLRTYAASVTFAAQLNGLRWLMYRHWIASFVVFTSLFWICSVLFMLMAWLVMGMFFTSREPVTSEPTPTAIKNEPPEEDDKYYVEGPAIKKEFDDDEISSPASPGTPGTQMSKGPPPSYRSGSSKVNMSTGMRSPGAQGKDDYEKMQERWKMEPGAGTSGYEGEGESEQKLRRRSSQKSIG</sequence>
<keyword evidence="4 8" id="KW-1133">Transmembrane helix</keyword>
<evidence type="ECO:0000256" key="8">
    <source>
        <dbReference type="SAM" id="Phobius"/>
    </source>
</evidence>
<keyword evidence="6 8" id="KW-0472">Membrane</keyword>
<feature type="transmembrane region" description="Helical" evidence="8">
    <location>
        <begin position="51"/>
        <end position="71"/>
    </location>
</feature>
<comment type="subcellular location">
    <subcellularLocation>
        <location evidence="1">Endoplasmic reticulum membrane</location>
        <topology evidence="1">Multi-pass membrane protein</topology>
    </subcellularLocation>
</comment>
<gene>
    <name evidence="10" type="ORF">PgNI_05628</name>
</gene>
<dbReference type="GO" id="GO:0006629">
    <property type="term" value="P:lipid metabolic process"/>
    <property type="evidence" value="ECO:0007669"/>
    <property type="project" value="UniProtKB-KW"/>
</dbReference>
<organism evidence="9 10">
    <name type="scientific">Pyricularia grisea</name>
    <name type="common">Crabgrass-specific blast fungus</name>
    <name type="synonym">Magnaporthe grisea</name>
    <dbReference type="NCBI Taxonomy" id="148305"/>
    <lineage>
        <taxon>Eukaryota</taxon>
        <taxon>Fungi</taxon>
        <taxon>Dikarya</taxon>
        <taxon>Ascomycota</taxon>
        <taxon>Pezizomycotina</taxon>
        <taxon>Sordariomycetes</taxon>
        <taxon>Sordariomycetidae</taxon>
        <taxon>Magnaporthales</taxon>
        <taxon>Pyriculariaceae</taxon>
        <taxon>Pyricularia</taxon>
    </lineage>
</organism>
<evidence type="ECO:0000256" key="4">
    <source>
        <dbReference type="ARBA" id="ARBA00022989"/>
    </source>
</evidence>
<keyword evidence="3" id="KW-0256">Endoplasmic reticulum</keyword>
<dbReference type="PANTHER" id="PTHR21212">
    <property type="entry name" value="BERNARDINELLI-SEIP CONGENITAL LIPODYSTROPHY 2 HOMOLOG BSCL2 PROTEIN"/>
    <property type="match status" value="1"/>
</dbReference>
<dbReference type="GO" id="GO:0140042">
    <property type="term" value="P:lipid droplet formation"/>
    <property type="evidence" value="ECO:0007669"/>
    <property type="project" value="UniProtKB-ARBA"/>
</dbReference>
<dbReference type="RefSeq" id="XP_030982502.1">
    <property type="nucleotide sequence ID" value="XM_031125659.1"/>
</dbReference>
<keyword evidence="5" id="KW-0443">Lipid metabolism</keyword>
<feature type="transmembrane region" description="Helical" evidence="8">
    <location>
        <begin position="259"/>
        <end position="284"/>
    </location>
</feature>
<reference evidence="10" key="2">
    <citation type="submission" date="2019-10" db="EMBL/GenBank/DDBJ databases">
        <authorList>
            <consortium name="NCBI Genome Project"/>
        </authorList>
    </citation>
    <scope>NUCLEOTIDE SEQUENCE</scope>
    <source>
        <strain evidence="10">NI907</strain>
    </source>
</reference>